<name>X0PT26_9LACO</name>
<dbReference type="Proteomes" id="UP000051236">
    <property type="component" value="Unassembled WGS sequence"/>
</dbReference>
<proteinExistence type="predicted"/>
<dbReference type="PATRIC" id="fig|1423734.3.peg.908"/>
<dbReference type="EMBL" id="AZGA01000012">
    <property type="protein sequence ID" value="KRM35596.1"/>
    <property type="molecule type" value="Genomic_DNA"/>
</dbReference>
<comment type="caution">
    <text evidence="1">The sequence shown here is derived from an EMBL/GenBank/DDBJ whole genome shotgun (WGS) entry which is preliminary data.</text>
</comment>
<dbReference type="RefSeq" id="WP_035454762.1">
    <property type="nucleotide sequence ID" value="NZ_AZGA01000012.1"/>
</dbReference>
<reference evidence="1 2" key="1">
    <citation type="journal article" date="2015" name="Genome Announc.">
        <title>Expanding the biotechnology potential of lactobacilli through comparative genomics of 213 strains and associated genera.</title>
        <authorList>
            <person name="Sun Z."/>
            <person name="Harris H.M."/>
            <person name="McCann A."/>
            <person name="Guo C."/>
            <person name="Argimon S."/>
            <person name="Zhang W."/>
            <person name="Yang X."/>
            <person name="Jeffery I.B."/>
            <person name="Cooney J.C."/>
            <person name="Kagawa T.F."/>
            <person name="Liu W."/>
            <person name="Song Y."/>
            <person name="Salvetti E."/>
            <person name="Wrobel A."/>
            <person name="Rasinkangas P."/>
            <person name="Parkhill J."/>
            <person name="Rea M.C."/>
            <person name="O'Sullivan O."/>
            <person name="Ritari J."/>
            <person name="Douillard F.P."/>
            <person name="Paul Ross R."/>
            <person name="Yang R."/>
            <person name="Briner A.E."/>
            <person name="Felis G.E."/>
            <person name="de Vos W.M."/>
            <person name="Barrangou R."/>
            <person name="Klaenhammer T.R."/>
            <person name="Caufield P.W."/>
            <person name="Cui Y."/>
            <person name="Zhang H."/>
            <person name="O'Toole P.W."/>
        </authorList>
    </citation>
    <scope>NUCLEOTIDE SEQUENCE [LARGE SCALE GENOMIC DNA]</scope>
    <source>
        <strain evidence="1 2">DSM 18527</strain>
    </source>
</reference>
<evidence type="ECO:0000313" key="2">
    <source>
        <dbReference type="Proteomes" id="UP000051236"/>
    </source>
</evidence>
<dbReference type="AlphaFoldDB" id="X0PT26"/>
<keyword evidence="2" id="KW-1185">Reference proteome</keyword>
<dbReference type="OrthoDB" id="10015048at2"/>
<protein>
    <submittedName>
        <fullName evidence="1">Uncharacterized protein</fullName>
    </submittedName>
</protein>
<organism evidence="1 2">
    <name type="scientific">Agrilactobacillus composti DSM 18527 = JCM 14202</name>
    <dbReference type="NCBI Taxonomy" id="1423734"/>
    <lineage>
        <taxon>Bacteria</taxon>
        <taxon>Bacillati</taxon>
        <taxon>Bacillota</taxon>
        <taxon>Bacilli</taxon>
        <taxon>Lactobacillales</taxon>
        <taxon>Lactobacillaceae</taxon>
        <taxon>Agrilactobacillus</taxon>
    </lineage>
</organism>
<accession>X0PT26</accession>
<gene>
    <name evidence="1" type="ORF">FC83_GL000899</name>
</gene>
<dbReference type="STRING" id="1423734.FC83_GL000899"/>
<evidence type="ECO:0000313" key="1">
    <source>
        <dbReference type="EMBL" id="KRM35596.1"/>
    </source>
</evidence>
<sequence length="126" mass="13747">MQQYYFSTDIDGNITGHTDPEFASKQTGGVLIAPDPAWIPNDDINWKIIERAGVKVMVKKDNNQSSFDENLMAITQTMNSVAAAQVENQQVQKVLTNVMNGQAQTQATVTALMNTIAANQSNEGKS</sequence>
<dbReference type="eggNOG" id="ENOG50319XD">
    <property type="taxonomic scope" value="Bacteria"/>
</dbReference>